<dbReference type="SUPFAM" id="SSF52788">
    <property type="entry name" value="Phosphotyrosine protein phosphatases I"/>
    <property type="match status" value="1"/>
</dbReference>
<feature type="active site" description="Nucleophile" evidence="4">
    <location>
        <position position="15"/>
    </location>
</feature>
<dbReference type="PANTHER" id="PTHR11717">
    <property type="entry name" value="LOW MOLECULAR WEIGHT PROTEIN TYROSINE PHOSPHATASE"/>
    <property type="match status" value="1"/>
</dbReference>
<accession>A0A152A9H5</accession>
<dbReference type="STRING" id="361077.A0A152A9H5"/>
<dbReference type="InterPro" id="IPR023485">
    <property type="entry name" value="Ptyr_pPase"/>
</dbReference>
<keyword evidence="7" id="KW-1185">Reference proteome</keyword>
<reference evidence="6 7" key="1">
    <citation type="submission" date="2015-12" db="EMBL/GenBank/DDBJ databases">
        <title>Dictyostelia acquired genes for synthesis and detection of signals that induce cell-type specialization by lateral gene transfer from prokaryotes.</title>
        <authorList>
            <person name="Gloeckner G."/>
            <person name="Schaap P."/>
        </authorList>
    </citation>
    <scope>NUCLEOTIDE SEQUENCE [LARGE SCALE GENOMIC DNA]</scope>
    <source>
        <strain evidence="6 7">TK</strain>
    </source>
</reference>
<evidence type="ECO:0000256" key="4">
    <source>
        <dbReference type="PIRSR" id="PIRSR617867-1"/>
    </source>
</evidence>
<dbReference type="OMA" id="QGEWHVE"/>
<dbReference type="Gene3D" id="3.40.50.2300">
    <property type="match status" value="1"/>
</dbReference>
<dbReference type="InterPro" id="IPR050438">
    <property type="entry name" value="LMW_PTPase"/>
</dbReference>
<dbReference type="CDD" id="cd16343">
    <property type="entry name" value="LMWPTP"/>
    <property type="match status" value="1"/>
</dbReference>
<organism evidence="6 7">
    <name type="scientific">Tieghemostelium lacteum</name>
    <name type="common">Slime mold</name>
    <name type="synonym">Dictyostelium lacteum</name>
    <dbReference type="NCBI Taxonomy" id="361077"/>
    <lineage>
        <taxon>Eukaryota</taxon>
        <taxon>Amoebozoa</taxon>
        <taxon>Evosea</taxon>
        <taxon>Eumycetozoa</taxon>
        <taxon>Dictyostelia</taxon>
        <taxon>Dictyosteliales</taxon>
        <taxon>Raperosteliaceae</taxon>
        <taxon>Tieghemostelium</taxon>
    </lineage>
</organism>
<dbReference type="FunCoup" id="A0A152A9H5">
    <property type="interactions" value="30"/>
</dbReference>
<proteinExistence type="inferred from homology"/>
<evidence type="ECO:0000313" key="7">
    <source>
        <dbReference type="Proteomes" id="UP000076078"/>
    </source>
</evidence>
<evidence type="ECO:0000313" key="6">
    <source>
        <dbReference type="EMBL" id="KYR02781.1"/>
    </source>
</evidence>
<dbReference type="GO" id="GO:0004725">
    <property type="term" value="F:protein tyrosine phosphatase activity"/>
    <property type="evidence" value="ECO:0007669"/>
    <property type="project" value="InterPro"/>
</dbReference>
<evidence type="ECO:0000256" key="2">
    <source>
        <dbReference type="ARBA" id="ARBA00022801"/>
    </source>
</evidence>
<dbReference type="InParanoid" id="A0A152A9H5"/>
<comment type="caution">
    <text evidence="6">The sequence shown here is derived from an EMBL/GenBank/DDBJ whole genome shotgun (WGS) entry which is preliminary data.</text>
</comment>
<dbReference type="OrthoDB" id="3388at2759"/>
<dbReference type="InterPro" id="IPR017867">
    <property type="entry name" value="Tyr_phospatase_low_mol_wt"/>
</dbReference>
<feature type="active site" evidence="4">
    <location>
        <position position="21"/>
    </location>
</feature>
<feature type="domain" description="Phosphotyrosine protein phosphatase I" evidence="5">
    <location>
        <begin position="9"/>
        <end position="173"/>
    </location>
</feature>
<comment type="similarity">
    <text evidence="1">Belongs to the low molecular weight phosphotyrosine protein phosphatase family.</text>
</comment>
<feature type="active site" description="Proton donor" evidence="4">
    <location>
        <position position="147"/>
    </location>
</feature>
<sequence length="178" mass="20368">MTEVKSPKHSVLFVCLGNICRSTMAEIIMRALCVDELDNWLIDSCGTSAYHIGDTPDDRTVSTCRDLLESTISKKSSDHFKSIKLHKARQIHQDDFKNFKYIFVMDDSNLSNVQNFVNKRPELNNHTAIVTKLVVHHSTVKTNVVADPYYGGMNGFVEIYYQILDCCRNFKKSVEQQN</sequence>
<dbReference type="Pfam" id="PF01451">
    <property type="entry name" value="LMWPc"/>
    <property type="match status" value="1"/>
</dbReference>
<evidence type="ECO:0000256" key="1">
    <source>
        <dbReference type="ARBA" id="ARBA00011063"/>
    </source>
</evidence>
<dbReference type="SMART" id="SM00226">
    <property type="entry name" value="LMWPc"/>
    <property type="match status" value="1"/>
</dbReference>
<protein>
    <submittedName>
        <fullName evidence="6">Acid phosphatase 1</fullName>
    </submittedName>
</protein>
<keyword evidence="3" id="KW-0904">Protein phosphatase</keyword>
<dbReference type="InterPro" id="IPR036196">
    <property type="entry name" value="Ptyr_pPase_sf"/>
</dbReference>
<name>A0A152A9H5_TIELA</name>
<dbReference type="Proteomes" id="UP000076078">
    <property type="component" value="Unassembled WGS sequence"/>
</dbReference>
<evidence type="ECO:0000259" key="5">
    <source>
        <dbReference type="SMART" id="SM00226"/>
    </source>
</evidence>
<dbReference type="PRINTS" id="PR00719">
    <property type="entry name" value="LMWPTPASE"/>
</dbReference>
<evidence type="ECO:0000256" key="3">
    <source>
        <dbReference type="ARBA" id="ARBA00022912"/>
    </source>
</evidence>
<gene>
    <name evidence="6" type="ORF">DLAC_00243</name>
</gene>
<dbReference type="PANTHER" id="PTHR11717:SF7">
    <property type="entry name" value="LOW MOLECULAR WEIGHT PHOSPHOTYROSINE PROTEIN PHOSPHATASE"/>
    <property type="match status" value="1"/>
</dbReference>
<dbReference type="AlphaFoldDB" id="A0A152A9H5"/>
<dbReference type="EMBL" id="LODT01000001">
    <property type="protein sequence ID" value="KYR02781.1"/>
    <property type="molecule type" value="Genomic_DNA"/>
</dbReference>
<keyword evidence="2" id="KW-0378">Hydrolase</keyword>